<reference evidence="1 2" key="1">
    <citation type="journal article" date="2022" name="bioRxiv">
        <title>The genome of the oomycete Peronosclerospora sorghi, a cosmopolitan pathogen of maize and sorghum, is inflated with dispersed pseudogenes.</title>
        <authorList>
            <person name="Fletcher K."/>
            <person name="Martin F."/>
            <person name="Isakeit T."/>
            <person name="Cavanaugh K."/>
            <person name="Magill C."/>
            <person name="Michelmore R."/>
        </authorList>
    </citation>
    <scope>NUCLEOTIDE SEQUENCE [LARGE SCALE GENOMIC DNA]</scope>
    <source>
        <strain evidence="1">P6</strain>
    </source>
</reference>
<keyword evidence="2" id="KW-1185">Reference proteome</keyword>
<accession>A0ACC0WTF3</accession>
<name>A0ACC0WTF3_9STRA</name>
<evidence type="ECO:0000313" key="1">
    <source>
        <dbReference type="EMBL" id="KAI9922042.1"/>
    </source>
</evidence>
<comment type="caution">
    <text evidence="1">The sequence shown here is derived from an EMBL/GenBank/DDBJ whole genome shotgun (WGS) entry which is preliminary data.</text>
</comment>
<sequence>MYGVYTTAIRRLIPDDESVSMSLFFGVIGVIIMVCPFPLVVIFHYSSIESLGDLSLEILLLIVIKGLFDNVLSEYLWARAVLLTSPPPWPPLGFPLSIVAVFWFHGVLRTNITLLASELVIYGFVLINVGTRQNRHEYHPQRSKDRSEKVSDSLPRSNSAVSLGI</sequence>
<protein>
    <submittedName>
        <fullName evidence="1">Uncharacterized protein</fullName>
    </submittedName>
</protein>
<dbReference type="EMBL" id="CM047580">
    <property type="protein sequence ID" value="KAI9922042.1"/>
    <property type="molecule type" value="Genomic_DNA"/>
</dbReference>
<proteinExistence type="predicted"/>
<gene>
    <name evidence="1" type="ORF">PsorP6_000425</name>
</gene>
<dbReference type="Proteomes" id="UP001163321">
    <property type="component" value="Chromosome 1"/>
</dbReference>
<organism evidence="1 2">
    <name type="scientific">Peronosclerospora sorghi</name>
    <dbReference type="NCBI Taxonomy" id="230839"/>
    <lineage>
        <taxon>Eukaryota</taxon>
        <taxon>Sar</taxon>
        <taxon>Stramenopiles</taxon>
        <taxon>Oomycota</taxon>
        <taxon>Peronosporomycetes</taxon>
        <taxon>Peronosporales</taxon>
        <taxon>Peronosporaceae</taxon>
        <taxon>Peronosclerospora</taxon>
    </lineage>
</organism>
<evidence type="ECO:0000313" key="2">
    <source>
        <dbReference type="Proteomes" id="UP001163321"/>
    </source>
</evidence>